<sequence length="1182" mass="128135">MTDKDREQGRKRSGSVSSSSVHRGGRGGLGGPFGDGGEFVMDNQRPTSSFASLEGAEEGREGETETHYPSLPQRISNTGCVDELLDLVAELPSEAFDVIAATAVLTRLVRLMELSSPASSETVLGLGGMETEGGKDNEERRSSGEDRMSLRRRLASDDRFRLHLKLLCDKLESWERVSSQGLALSVWALARLEIVYPDLLRLAVRRVDEGWSETGGLDERGGGGEDRDAYFRSDVHILSDEQGRRAPPPLPLSSLDISHLAWGFTVFIRRPSSSFFFAEGRRGEGERDGKRKVLVGLQKEMSKFYGALLNAGSSRGLDGFAGLSSSHQAMLLWALSKQGLALRHKAHFLQLLRVASGSMERERGDAGSGKEKEKGRAKEWGEGQVKRKEGFGWWSDQSIAKALWAVARASDGRALDSVKVPLPLQEGCGECIRDVELLCFEVASRAPEFSSHALSLSIWSIASLLSSACSVCPKWMEREEKRRRGGGIGPMEVMRKLSRSFVNTLAAVAPEVEARAALSVSSSLPSLSPSPATGGSGDSAEEFSQGGGDSDRSEENRHAKSVSKLLLSPRCVAHLAWASAASLEAIGDGEVNQMGLAAAGGGQLLRAAVQRMLHAVAPVAILQIDAGKQDRQGVSNLAWAFSVFVECCCASRTEGRDFTVGPSSAAAVGGAYSVLDACERSIEEWTERSVDRGLKVDVQGRGGERFASSVAAMAGALGCVDTARSAHREFEKSVGRTKSLKGFGEGRKRKGGGVRLDLIWGLWRSMEGRAYSSVVSSKYTRATPEGGEALSSGERNEETIEKSRVHFGEEQSDSKGEGNCMGRGVWEWEAQRSPAKKKFGHEVESLWETPDLLVVYKPPGWLVNPFRMTEDASLNSDGEGLHGSSDLLLETEEWKGGRARGGAVSASGEGVGLEKREESFDSDSLSQRSSALRGRKGEGKGSPSIQNFLRANFPSDVSEDPRVAFGICHRLDKDTSGPLVVAKTYRGFHFMRLLFEARLVNKRYICLVHGHPDLPPDPVSTHAETRTLSESCPSPLRLSSRIRTVKDPFTLSLTSSVVDPSVGIGGKSAVTLVESVQKLRHRGSGEPYALCEVSILTGRTHQIRVHLTHAGYPLVGDPKYIGESLVEGGQRVRREWSWCPRLFLHCSELSFSDLEGGPVTVACPLPVDLQTVLDQQMISTYD</sequence>
<proteinExistence type="inferred from homology"/>
<dbReference type="Pfam" id="PF00849">
    <property type="entry name" value="PseudoU_synth_2"/>
    <property type="match status" value="1"/>
</dbReference>
<feature type="compositionally biased region" description="Low complexity" evidence="2">
    <location>
        <begin position="922"/>
        <end position="932"/>
    </location>
</feature>
<feature type="region of interest" description="Disordered" evidence="2">
    <location>
        <begin position="360"/>
        <end position="381"/>
    </location>
</feature>
<feature type="compositionally biased region" description="Low complexity" evidence="2">
    <location>
        <begin position="522"/>
        <end position="533"/>
    </location>
</feature>
<evidence type="ECO:0000313" key="4">
    <source>
        <dbReference type="EMBL" id="CEM54181.1"/>
    </source>
</evidence>
<organism evidence="4">
    <name type="scientific">Chromera velia CCMP2878</name>
    <dbReference type="NCBI Taxonomy" id="1169474"/>
    <lineage>
        <taxon>Eukaryota</taxon>
        <taxon>Sar</taxon>
        <taxon>Alveolata</taxon>
        <taxon>Colpodellida</taxon>
        <taxon>Chromeraceae</taxon>
        <taxon>Chromera</taxon>
    </lineage>
</organism>
<feature type="region of interest" description="Disordered" evidence="2">
    <location>
        <begin position="522"/>
        <end position="557"/>
    </location>
</feature>
<name>A0A0G4IAK6_9ALVE</name>
<reference evidence="4" key="1">
    <citation type="submission" date="2014-11" db="EMBL/GenBank/DDBJ databases">
        <authorList>
            <person name="Otto D Thomas"/>
            <person name="Naeem Raeece"/>
        </authorList>
    </citation>
    <scope>NUCLEOTIDE SEQUENCE</scope>
</reference>
<feature type="compositionally biased region" description="Gly residues" evidence="2">
    <location>
        <begin position="26"/>
        <end position="37"/>
    </location>
</feature>
<dbReference type="Gene3D" id="3.30.2350.10">
    <property type="entry name" value="Pseudouridine synthase"/>
    <property type="match status" value="1"/>
</dbReference>
<dbReference type="InterPro" id="IPR020103">
    <property type="entry name" value="PsdUridine_synth_cat_dom_sf"/>
</dbReference>
<dbReference type="InterPro" id="IPR006145">
    <property type="entry name" value="PsdUridine_synth_RsuA/RluA"/>
</dbReference>
<dbReference type="AlphaFoldDB" id="A0A0G4IAK6"/>
<dbReference type="CDD" id="cd02869">
    <property type="entry name" value="PseudoU_synth_RluA_like"/>
    <property type="match status" value="1"/>
</dbReference>
<accession>A0A0G4IAK6</accession>
<evidence type="ECO:0000256" key="1">
    <source>
        <dbReference type="ARBA" id="ARBA00010876"/>
    </source>
</evidence>
<dbReference type="VEuPathDB" id="CryptoDB:Cvel_12580"/>
<feature type="region of interest" description="Disordered" evidence="2">
    <location>
        <begin position="121"/>
        <end position="148"/>
    </location>
</feature>
<feature type="region of interest" description="Disordered" evidence="2">
    <location>
        <begin position="898"/>
        <end position="945"/>
    </location>
</feature>
<dbReference type="InterPro" id="IPR050188">
    <property type="entry name" value="RluA_PseudoU_synthase"/>
</dbReference>
<comment type="similarity">
    <text evidence="1">Belongs to the pseudouridine synthase RluA family.</text>
</comment>
<dbReference type="GO" id="GO:0003723">
    <property type="term" value="F:RNA binding"/>
    <property type="evidence" value="ECO:0007669"/>
    <property type="project" value="InterPro"/>
</dbReference>
<dbReference type="GO" id="GO:0000455">
    <property type="term" value="P:enzyme-directed rRNA pseudouridine synthesis"/>
    <property type="evidence" value="ECO:0007669"/>
    <property type="project" value="TreeGrafter"/>
</dbReference>
<dbReference type="EMBL" id="CDMZ01005763">
    <property type="protein sequence ID" value="CEM54181.1"/>
    <property type="molecule type" value="Genomic_DNA"/>
</dbReference>
<dbReference type="PANTHER" id="PTHR21600:SF87">
    <property type="entry name" value="RNA PSEUDOURIDYLATE SYNTHASE DOMAIN-CONTAINING PROTEIN 1"/>
    <property type="match status" value="1"/>
</dbReference>
<gene>
    <name evidence="4" type="ORF">Cvel_12580</name>
</gene>
<feature type="region of interest" description="Disordered" evidence="2">
    <location>
        <begin position="1"/>
        <end position="75"/>
    </location>
</feature>
<evidence type="ECO:0000259" key="3">
    <source>
        <dbReference type="Pfam" id="PF00849"/>
    </source>
</evidence>
<feature type="compositionally biased region" description="Basic and acidic residues" evidence="2">
    <location>
        <begin position="57"/>
        <end position="66"/>
    </location>
</feature>
<evidence type="ECO:0000256" key="2">
    <source>
        <dbReference type="SAM" id="MobiDB-lite"/>
    </source>
</evidence>
<dbReference type="GO" id="GO:0009982">
    <property type="term" value="F:pseudouridine synthase activity"/>
    <property type="evidence" value="ECO:0007669"/>
    <property type="project" value="InterPro"/>
</dbReference>
<feature type="domain" description="Pseudouridine synthase RsuA/RluA-like" evidence="3">
    <location>
        <begin position="964"/>
        <end position="1109"/>
    </location>
</feature>
<feature type="compositionally biased region" description="Basic and acidic residues" evidence="2">
    <location>
        <begin position="132"/>
        <end position="148"/>
    </location>
</feature>
<protein>
    <recommendedName>
        <fullName evidence="3">Pseudouridine synthase RsuA/RluA-like domain-containing protein</fullName>
    </recommendedName>
</protein>
<feature type="compositionally biased region" description="Basic and acidic residues" evidence="2">
    <location>
        <begin position="1"/>
        <end position="10"/>
    </location>
</feature>
<dbReference type="PANTHER" id="PTHR21600">
    <property type="entry name" value="MITOCHONDRIAL RNA PSEUDOURIDINE SYNTHASE"/>
    <property type="match status" value="1"/>
</dbReference>
<dbReference type="SUPFAM" id="SSF55120">
    <property type="entry name" value="Pseudouridine synthase"/>
    <property type="match status" value="1"/>
</dbReference>